<protein>
    <submittedName>
        <fullName evidence="3">Phage integrase family protein</fullName>
    </submittedName>
</protein>
<dbReference type="Proteomes" id="UP000294848">
    <property type="component" value="Unassembled WGS sequence"/>
</dbReference>
<dbReference type="InterPro" id="IPR013762">
    <property type="entry name" value="Integrase-like_cat_sf"/>
</dbReference>
<dbReference type="AlphaFoldDB" id="A0A4R6GSR0"/>
<dbReference type="PROSITE" id="PS51898">
    <property type="entry name" value="TYR_RECOMBINASE"/>
    <property type="match status" value="1"/>
</dbReference>
<dbReference type="GO" id="GO:0015074">
    <property type="term" value="P:DNA integration"/>
    <property type="evidence" value="ECO:0007669"/>
    <property type="project" value="InterPro"/>
</dbReference>
<organism evidence="3 4">
    <name type="scientific">Sunxiuqinia elliptica</name>
    <dbReference type="NCBI Taxonomy" id="655355"/>
    <lineage>
        <taxon>Bacteria</taxon>
        <taxon>Pseudomonadati</taxon>
        <taxon>Bacteroidota</taxon>
        <taxon>Bacteroidia</taxon>
        <taxon>Marinilabiliales</taxon>
        <taxon>Prolixibacteraceae</taxon>
        <taxon>Sunxiuqinia</taxon>
    </lineage>
</organism>
<evidence type="ECO:0000259" key="2">
    <source>
        <dbReference type="PROSITE" id="PS51898"/>
    </source>
</evidence>
<dbReference type="Pfam" id="PF00589">
    <property type="entry name" value="Phage_integrase"/>
    <property type="match status" value="1"/>
</dbReference>
<dbReference type="InterPro" id="IPR011010">
    <property type="entry name" value="DNA_brk_join_enz"/>
</dbReference>
<evidence type="ECO:0000313" key="4">
    <source>
        <dbReference type="Proteomes" id="UP000294848"/>
    </source>
</evidence>
<evidence type="ECO:0000256" key="1">
    <source>
        <dbReference type="ARBA" id="ARBA00023172"/>
    </source>
</evidence>
<gene>
    <name evidence="3" type="ORF">DET52_108103</name>
</gene>
<dbReference type="RefSeq" id="WP_133466114.1">
    <property type="nucleotide sequence ID" value="NZ_SNWI01000008.1"/>
</dbReference>
<name>A0A4R6GSR0_9BACT</name>
<dbReference type="SUPFAM" id="SSF56349">
    <property type="entry name" value="DNA breaking-rejoining enzymes"/>
    <property type="match status" value="1"/>
</dbReference>
<dbReference type="GO" id="GO:0003677">
    <property type="term" value="F:DNA binding"/>
    <property type="evidence" value="ECO:0007669"/>
    <property type="project" value="InterPro"/>
</dbReference>
<comment type="caution">
    <text evidence="3">The sequence shown here is derived from an EMBL/GenBank/DDBJ whole genome shotgun (WGS) entry which is preliminary data.</text>
</comment>
<dbReference type="InterPro" id="IPR002104">
    <property type="entry name" value="Integrase_catalytic"/>
</dbReference>
<dbReference type="GO" id="GO:0006310">
    <property type="term" value="P:DNA recombination"/>
    <property type="evidence" value="ECO:0007669"/>
    <property type="project" value="UniProtKB-KW"/>
</dbReference>
<evidence type="ECO:0000313" key="3">
    <source>
        <dbReference type="EMBL" id="TDN98316.1"/>
    </source>
</evidence>
<accession>A0A4R6GSR0</accession>
<keyword evidence="1" id="KW-0233">DNA recombination</keyword>
<feature type="domain" description="Tyr recombinase" evidence="2">
    <location>
        <begin position="1"/>
        <end position="89"/>
    </location>
</feature>
<dbReference type="Gene3D" id="1.10.443.10">
    <property type="entry name" value="Intergrase catalytic core"/>
    <property type="match status" value="1"/>
</dbReference>
<proteinExistence type="predicted"/>
<reference evidence="3 4" key="1">
    <citation type="submission" date="2019-03" db="EMBL/GenBank/DDBJ databases">
        <title>Freshwater and sediment microbial communities from various areas in North America, analyzing microbe dynamics in response to fracking.</title>
        <authorList>
            <person name="Lamendella R."/>
        </authorList>
    </citation>
    <scope>NUCLEOTIDE SEQUENCE [LARGE SCALE GENOMIC DNA]</scope>
    <source>
        <strain evidence="3 4">114D</strain>
    </source>
</reference>
<dbReference type="OrthoDB" id="9801717at2"/>
<dbReference type="EMBL" id="SNWI01000008">
    <property type="protein sequence ID" value="TDN98316.1"/>
    <property type="molecule type" value="Genomic_DNA"/>
</dbReference>
<sequence length="89" mass="10199">MLSGINAKGKKGHSLPISKRWLEKAKLYYNTYKPEVYFIEGQHAGKGIAAASLQHVFENTLKKSDITKPYTIHCLRHRFATHFKISIKL</sequence>